<dbReference type="SUPFAM" id="SSF56112">
    <property type="entry name" value="Protein kinase-like (PK-like)"/>
    <property type="match status" value="1"/>
</dbReference>
<proteinExistence type="predicted"/>
<comment type="caution">
    <text evidence="2">The sequence shown here is derived from an EMBL/GenBank/DDBJ whole genome shotgun (WGS) entry which is preliminary data.</text>
</comment>
<keyword evidence="3" id="KW-1185">Reference proteome</keyword>
<dbReference type="EMBL" id="LJZO01000018">
    <property type="protein sequence ID" value="ROV96941.1"/>
    <property type="molecule type" value="Genomic_DNA"/>
</dbReference>
<feature type="domain" description="Protein kinase" evidence="1">
    <location>
        <begin position="111"/>
        <end position="410"/>
    </location>
</feature>
<evidence type="ECO:0000313" key="3">
    <source>
        <dbReference type="Proteomes" id="UP000284375"/>
    </source>
</evidence>
<accession>A0A423W0X7</accession>
<dbReference type="GO" id="GO:0005524">
    <property type="term" value="F:ATP binding"/>
    <property type="evidence" value="ECO:0007669"/>
    <property type="project" value="InterPro"/>
</dbReference>
<name>A0A423W0X7_CYTCH</name>
<dbReference type="InterPro" id="IPR011009">
    <property type="entry name" value="Kinase-like_dom_sf"/>
</dbReference>
<organism evidence="2 3">
    <name type="scientific">Cytospora chrysosperma</name>
    <name type="common">Cytospora canker fungus</name>
    <name type="synonym">Sphaeria chrysosperma</name>
    <dbReference type="NCBI Taxonomy" id="252740"/>
    <lineage>
        <taxon>Eukaryota</taxon>
        <taxon>Fungi</taxon>
        <taxon>Dikarya</taxon>
        <taxon>Ascomycota</taxon>
        <taxon>Pezizomycotina</taxon>
        <taxon>Sordariomycetes</taxon>
        <taxon>Sordariomycetidae</taxon>
        <taxon>Diaporthales</taxon>
        <taxon>Cytosporaceae</taxon>
        <taxon>Cytospora</taxon>
    </lineage>
</organism>
<dbReference type="InterPro" id="IPR000719">
    <property type="entry name" value="Prot_kinase_dom"/>
</dbReference>
<protein>
    <recommendedName>
        <fullName evidence="1">Protein kinase domain-containing protein</fullName>
    </recommendedName>
</protein>
<dbReference type="AlphaFoldDB" id="A0A423W0X7"/>
<sequence length="410" mass="46659">MVDLAAFEYKQKCEQDRFECYRWGRPWSEADRQDEIVSRAVPHIAPENEFSILRSGLLQLLRNQFRQTGVQNYRARPTGLAAFGDLEADEKRQNVRELERLMWRFRGRLFFSRCLGWGGQSFASLWTWQNAAGRRRRAVLKNAIGAGRLRRSNQDTIDDERGLLRLLARARHIIQRFNVANLLGAQETGKIDDQRGILWLEWAKKGDLDGILSAAGTAVNRRNRPRRAANTDHLPPEVVWQIFDCLVKACISMAYPPRLQAGPNQDNQFVEDGPPLPEAVPPAANPGRNQHDIVHLDIDPNNVFVAGYDGDHRDAPVFKIADLGASDTVSGTRVDDTLPFYDTTQKWIWDMRSKGKQGYFLPEQFTSAWDRVNLYSDPFTDGITRVGNTADVAANYGAWSNIWQIGLVCY</sequence>
<dbReference type="PROSITE" id="PS50011">
    <property type="entry name" value="PROTEIN_KINASE_DOM"/>
    <property type="match status" value="1"/>
</dbReference>
<reference evidence="2 3" key="1">
    <citation type="submission" date="2015-09" db="EMBL/GenBank/DDBJ databases">
        <title>Host preference determinants of Valsa canker pathogens revealed by comparative genomics.</title>
        <authorList>
            <person name="Yin Z."/>
            <person name="Huang L."/>
        </authorList>
    </citation>
    <scope>NUCLEOTIDE SEQUENCE [LARGE SCALE GENOMIC DNA]</scope>
    <source>
        <strain evidence="2 3">YSFL</strain>
    </source>
</reference>
<evidence type="ECO:0000313" key="2">
    <source>
        <dbReference type="EMBL" id="ROV96941.1"/>
    </source>
</evidence>
<dbReference type="Gene3D" id="1.10.510.10">
    <property type="entry name" value="Transferase(Phosphotransferase) domain 1"/>
    <property type="match status" value="1"/>
</dbReference>
<dbReference type="Proteomes" id="UP000284375">
    <property type="component" value="Unassembled WGS sequence"/>
</dbReference>
<dbReference type="OrthoDB" id="4062651at2759"/>
<gene>
    <name evidence="2" type="ORF">VSDG_04127</name>
</gene>
<evidence type="ECO:0000259" key="1">
    <source>
        <dbReference type="PROSITE" id="PS50011"/>
    </source>
</evidence>
<dbReference type="GO" id="GO:0004672">
    <property type="term" value="F:protein kinase activity"/>
    <property type="evidence" value="ECO:0007669"/>
    <property type="project" value="InterPro"/>
</dbReference>
<dbReference type="STRING" id="252740.A0A423W0X7"/>